<name>A0A494VQW6_9SPHI</name>
<dbReference type="Proteomes" id="UP000270046">
    <property type="component" value="Chromosome"/>
</dbReference>
<reference evidence="2 3" key="1">
    <citation type="submission" date="2018-10" db="EMBL/GenBank/DDBJ databases">
        <title>Genome sequencing of Mucilaginibacter sp. HYN0043.</title>
        <authorList>
            <person name="Kim M."/>
            <person name="Yi H."/>
        </authorList>
    </citation>
    <scope>NUCLEOTIDE SEQUENCE [LARGE SCALE GENOMIC DNA]</scope>
    <source>
        <strain evidence="2 3">HYN0043</strain>
    </source>
</reference>
<proteinExistence type="predicted"/>
<keyword evidence="1" id="KW-1133">Transmembrane helix</keyword>
<feature type="transmembrane region" description="Helical" evidence="1">
    <location>
        <begin position="92"/>
        <end position="114"/>
    </location>
</feature>
<feature type="transmembrane region" description="Helical" evidence="1">
    <location>
        <begin position="191"/>
        <end position="217"/>
    </location>
</feature>
<feature type="transmembrane region" description="Helical" evidence="1">
    <location>
        <begin position="157"/>
        <end position="179"/>
    </location>
</feature>
<evidence type="ECO:0000256" key="1">
    <source>
        <dbReference type="SAM" id="Phobius"/>
    </source>
</evidence>
<gene>
    <name evidence="2" type="ORF">HYN43_022980</name>
</gene>
<keyword evidence="1" id="KW-0812">Transmembrane</keyword>
<protein>
    <submittedName>
        <fullName evidence="2">Uncharacterized protein</fullName>
    </submittedName>
</protein>
<dbReference type="AlphaFoldDB" id="A0A494VQW6"/>
<feature type="transmembrane region" description="Helical" evidence="1">
    <location>
        <begin position="61"/>
        <end position="80"/>
    </location>
</feature>
<keyword evidence="1" id="KW-0472">Membrane</keyword>
<dbReference type="RefSeq" id="WP_119406259.1">
    <property type="nucleotide sequence ID" value="NZ_CP032869.1"/>
</dbReference>
<dbReference type="KEGG" id="muh:HYN43_022980"/>
<accession>A0A494VQW6</accession>
<dbReference type="EMBL" id="CP032869">
    <property type="protein sequence ID" value="AYL97977.1"/>
    <property type="molecule type" value="Genomic_DNA"/>
</dbReference>
<evidence type="ECO:0000313" key="2">
    <source>
        <dbReference type="EMBL" id="AYL97977.1"/>
    </source>
</evidence>
<evidence type="ECO:0000313" key="3">
    <source>
        <dbReference type="Proteomes" id="UP000270046"/>
    </source>
</evidence>
<dbReference type="OrthoDB" id="675847at2"/>
<sequence>MENLPNYINIVFILTTLLTMLLLFKAGNYSKPLIIITTLWLAVQAIIGLSGFYTISSGVPPRFMLLLAPPVILITVIFFTKKGKELINNFSLKTLTLLHIVRIPVELVLYWLYLHKAVPQVMTFEGHNFDILCGLSAPFIYYFGFIKKVLSKRVLMAWNIICMLLLANIVITAVLSAPFRFQQFGFEQPNIALFYFPFVWLPAFVVPAVLFAHLVAVRRLAR</sequence>
<feature type="transmembrane region" description="Helical" evidence="1">
    <location>
        <begin position="33"/>
        <end position="55"/>
    </location>
</feature>
<keyword evidence="3" id="KW-1185">Reference proteome</keyword>
<feature type="transmembrane region" description="Helical" evidence="1">
    <location>
        <begin position="6"/>
        <end position="24"/>
    </location>
</feature>
<organism evidence="2 3">
    <name type="scientific">Mucilaginibacter celer</name>
    <dbReference type="NCBI Taxonomy" id="2305508"/>
    <lineage>
        <taxon>Bacteria</taxon>
        <taxon>Pseudomonadati</taxon>
        <taxon>Bacteroidota</taxon>
        <taxon>Sphingobacteriia</taxon>
        <taxon>Sphingobacteriales</taxon>
        <taxon>Sphingobacteriaceae</taxon>
        <taxon>Mucilaginibacter</taxon>
    </lineage>
</organism>